<dbReference type="RefSeq" id="WP_047392147.1">
    <property type="nucleotide sequence ID" value="NZ_FOQE01000009.1"/>
</dbReference>
<dbReference type="PANTHER" id="PTHR30041">
    <property type="entry name" value="ARSENATE REDUCTASE"/>
    <property type="match status" value="1"/>
</dbReference>
<dbReference type="Pfam" id="PF03960">
    <property type="entry name" value="ArsC"/>
    <property type="match status" value="1"/>
</dbReference>
<dbReference type="Proteomes" id="UP000198668">
    <property type="component" value="Unassembled WGS sequence"/>
</dbReference>
<gene>
    <name evidence="4" type="ORF">SAMN04489868_1097</name>
</gene>
<name>A0A1I3BTG9_9LACT</name>
<accession>A0A1I3BTG9</accession>
<organism evidence="4 5">
    <name type="scientific">Pisciglobus halotolerans</name>
    <dbReference type="NCBI Taxonomy" id="745365"/>
    <lineage>
        <taxon>Bacteria</taxon>
        <taxon>Bacillati</taxon>
        <taxon>Bacillota</taxon>
        <taxon>Bacilli</taxon>
        <taxon>Lactobacillales</taxon>
        <taxon>Carnobacteriaceae</taxon>
    </lineage>
</organism>
<dbReference type="NCBIfam" id="TIGR01617">
    <property type="entry name" value="arsC_related"/>
    <property type="match status" value="1"/>
</dbReference>
<reference evidence="4 5" key="1">
    <citation type="submission" date="2016-10" db="EMBL/GenBank/DDBJ databases">
        <authorList>
            <person name="de Groot N.N."/>
        </authorList>
    </citation>
    <scope>NUCLEOTIDE SEQUENCE [LARGE SCALE GENOMIC DNA]</scope>
    <source>
        <strain evidence="4 5">DSM 27630</strain>
    </source>
</reference>
<evidence type="ECO:0000313" key="5">
    <source>
        <dbReference type="Proteomes" id="UP000198668"/>
    </source>
</evidence>
<protein>
    <submittedName>
        <fullName evidence="4">Arsenate reductase</fullName>
    </submittedName>
</protein>
<keyword evidence="5" id="KW-1185">Reference proteome</keyword>
<dbReference type="OrthoDB" id="9794155at2"/>
<evidence type="ECO:0000313" key="4">
    <source>
        <dbReference type="EMBL" id="SFH65041.1"/>
    </source>
</evidence>
<comment type="similarity">
    <text evidence="3">Belongs to the ArsC family.</text>
</comment>
<dbReference type="InterPro" id="IPR006660">
    <property type="entry name" value="Arsenate_reductase-like"/>
</dbReference>
<dbReference type="SUPFAM" id="SSF52833">
    <property type="entry name" value="Thioredoxin-like"/>
    <property type="match status" value="1"/>
</dbReference>
<dbReference type="InterPro" id="IPR006504">
    <property type="entry name" value="Tscrpt_reg_Spx/MgsR"/>
</dbReference>
<keyword evidence="1" id="KW-1015">Disulfide bond</keyword>
<evidence type="ECO:0000256" key="3">
    <source>
        <dbReference type="PROSITE-ProRule" id="PRU01282"/>
    </source>
</evidence>
<dbReference type="PROSITE" id="PS51353">
    <property type="entry name" value="ARSC"/>
    <property type="match status" value="1"/>
</dbReference>
<dbReference type="AlphaFoldDB" id="A0A1I3BTG9"/>
<sequence length="124" mass="14119">MLKLYCIPKCSTCAKARKWLEQQAVSYEEINLKERTPSKEEWIQWIQQSGLPIKSFFNTSGTVYKEKNLKTVVPGLTLDEAAELLSQDGMLVKRPLAVDDGTCTVGFKENVYQKKWKKESVSNG</sequence>
<dbReference type="CDD" id="cd03036">
    <property type="entry name" value="ArsC_like"/>
    <property type="match status" value="1"/>
</dbReference>
<evidence type="ECO:0000256" key="2">
    <source>
        <dbReference type="ARBA" id="ARBA00023284"/>
    </source>
</evidence>
<evidence type="ECO:0000256" key="1">
    <source>
        <dbReference type="ARBA" id="ARBA00023157"/>
    </source>
</evidence>
<proteinExistence type="inferred from homology"/>
<dbReference type="EMBL" id="FOQE01000009">
    <property type="protein sequence ID" value="SFH65041.1"/>
    <property type="molecule type" value="Genomic_DNA"/>
</dbReference>
<keyword evidence="2" id="KW-0676">Redox-active center</keyword>
<dbReference type="InterPro" id="IPR036249">
    <property type="entry name" value="Thioredoxin-like_sf"/>
</dbReference>
<dbReference type="Gene3D" id="3.40.30.10">
    <property type="entry name" value="Glutaredoxin"/>
    <property type="match status" value="1"/>
</dbReference>
<dbReference type="PANTHER" id="PTHR30041:SF8">
    <property type="entry name" value="PROTEIN YFFB"/>
    <property type="match status" value="1"/>
</dbReference>